<gene>
    <name evidence="2" type="ORF">BJY18_004613</name>
</gene>
<evidence type="ECO:0000313" key="2">
    <source>
        <dbReference type="EMBL" id="MBB4687128.1"/>
    </source>
</evidence>
<protein>
    <submittedName>
        <fullName evidence="2">Uncharacterized protein</fullName>
    </submittedName>
</protein>
<comment type="caution">
    <text evidence="2">The sequence shown here is derived from an EMBL/GenBank/DDBJ whole genome shotgun (WGS) entry which is preliminary data.</text>
</comment>
<name>A0A840J167_9PSEU</name>
<evidence type="ECO:0000256" key="1">
    <source>
        <dbReference type="SAM" id="MobiDB-lite"/>
    </source>
</evidence>
<dbReference type="AlphaFoldDB" id="A0A840J167"/>
<dbReference type="InterPro" id="IPR045522">
    <property type="entry name" value="DUF6474"/>
</dbReference>
<dbReference type="Proteomes" id="UP000581769">
    <property type="component" value="Unassembled WGS sequence"/>
</dbReference>
<dbReference type="Pfam" id="PF20079">
    <property type="entry name" value="DUF6474"/>
    <property type="match status" value="1"/>
</dbReference>
<sequence length="166" mass="17687">MARKAKENTATESKAKKKQDVGEARITPKKAKNAVAVAKVLGPAVLPVVAPYAIRAAGAAREAYDRYQARKLGVAVDQLGEYTGRGAGLHARIAGLVQGLGELRKSGKATDADRKFADEAQSTLEQLSATVRAAERMPAPRRKAAHRGVTGELARLEDQLLHRLGV</sequence>
<dbReference type="EMBL" id="JACHMG010000001">
    <property type="protein sequence ID" value="MBB4687128.1"/>
    <property type="molecule type" value="Genomic_DNA"/>
</dbReference>
<accession>A0A840J167</accession>
<dbReference type="RefSeq" id="WP_184781886.1">
    <property type="nucleotide sequence ID" value="NZ_JACHMG010000001.1"/>
</dbReference>
<organism evidence="2 3">
    <name type="scientific">Amycolatopsis jiangsuensis</name>
    <dbReference type="NCBI Taxonomy" id="1181879"/>
    <lineage>
        <taxon>Bacteria</taxon>
        <taxon>Bacillati</taxon>
        <taxon>Actinomycetota</taxon>
        <taxon>Actinomycetes</taxon>
        <taxon>Pseudonocardiales</taxon>
        <taxon>Pseudonocardiaceae</taxon>
        <taxon>Amycolatopsis</taxon>
    </lineage>
</organism>
<feature type="region of interest" description="Disordered" evidence="1">
    <location>
        <begin position="1"/>
        <end position="31"/>
    </location>
</feature>
<keyword evidence="3" id="KW-1185">Reference proteome</keyword>
<reference evidence="2 3" key="1">
    <citation type="submission" date="2020-08" db="EMBL/GenBank/DDBJ databases">
        <title>Sequencing the genomes of 1000 actinobacteria strains.</title>
        <authorList>
            <person name="Klenk H.-P."/>
        </authorList>
    </citation>
    <scope>NUCLEOTIDE SEQUENCE [LARGE SCALE GENOMIC DNA]</scope>
    <source>
        <strain evidence="2 3">DSM 45859</strain>
    </source>
</reference>
<proteinExistence type="predicted"/>
<evidence type="ECO:0000313" key="3">
    <source>
        <dbReference type="Proteomes" id="UP000581769"/>
    </source>
</evidence>